<reference evidence="2 3" key="1">
    <citation type="submission" date="2012-08" db="EMBL/GenBank/DDBJ databases">
        <title>Oryza genome evolution.</title>
        <authorList>
            <person name="Wing R.A."/>
        </authorList>
    </citation>
    <scope>NUCLEOTIDE SEQUENCE</scope>
</reference>
<dbReference type="Gene3D" id="3.30.559.10">
    <property type="entry name" value="Chloramphenicol acetyltransferase-like domain"/>
    <property type="match status" value="2"/>
</dbReference>
<comment type="similarity">
    <text evidence="1">Belongs to the plant acyltransferase family.</text>
</comment>
<dbReference type="eggNOG" id="ENOG502RMG6">
    <property type="taxonomic scope" value="Eukaryota"/>
</dbReference>
<dbReference type="HOGENOM" id="CLU_014546_4_0_1"/>
<reference evidence="3" key="2">
    <citation type="submission" date="2013-12" db="EMBL/GenBank/DDBJ databases">
        <authorList>
            <person name="Yu Y."/>
            <person name="Lee S."/>
            <person name="de Baynast K."/>
            <person name="Wissotski M."/>
            <person name="Liu L."/>
            <person name="Talag J."/>
            <person name="Goicoechea J."/>
            <person name="Angelova A."/>
            <person name="Jetty R."/>
            <person name="Kudrna D."/>
            <person name="Golser W."/>
            <person name="Rivera L."/>
            <person name="Zhang J."/>
            <person name="Wing R."/>
        </authorList>
    </citation>
    <scope>NUCLEOTIDE SEQUENCE</scope>
</reference>
<dbReference type="PANTHER" id="PTHR31147">
    <property type="entry name" value="ACYL TRANSFERASE 4"/>
    <property type="match status" value="1"/>
</dbReference>
<dbReference type="Proteomes" id="UP000032180">
    <property type="component" value="Chromosome 7"/>
</dbReference>
<dbReference type="STRING" id="77586.A0A0D9WX62"/>
<organism evidence="2 3">
    <name type="scientific">Leersia perrieri</name>
    <dbReference type="NCBI Taxonomy" id="77586"/>
    <lineage>
        <taxon>Eukaryota</taxon>
        <taxon>Viridiplantae</taxon>
        <taxon>Streptophyta</taxon>
        <taxon>Embryophyta</taxon>
        <taxon>Tracheophyta</taxon>
        <taxon>Spermatophyta</taxon>
        <taxon>Magnoliopsida</taxon>
        <taxon>Liliopsida</taxon>
        <taxon>Poales</taxon>
        <taxon>Poaceae</taxon>
        <taxon>BOP clade</taxon>
        <taxon>Oryzoideae</taxon>
        <taxon>Oryzeae</taxon>
        <taxon>Oryzinae</taxon>
        <taxon>Leersia</taxon>
    </lineage>
</organism>
<dbReference type="Gramene" id="LPERR07G07260.1">
    <property type="protein sequence ID" value="LPERR07G07260.1"/>
    <property type="gene ID" value="LPERR07G07260"/>
</dbReference>
<evidence type="ECO:0000313" key="3">
    <source>
        <dbReference type="Proteomes" id="UP000032180"/>
    </source>
</evidence>
<accession>A0A0D9WX62</accession>
<evidence type="ECO:0000313" key="2">
    <source>
        <dbReference type="EnsemblPlants" id="LPERR07G07260.1"/>
    </source>
</evidence>
<dbReference type="Pfam" id="PF02458">
    <property type="entry name" value="Transferase"/>
    <property type="match status" value="1"/>
</dbReference>
<keyword evidence="3" id="KW-1185">Reference proteome</keyword>
<name>A0A0D9WX62_9ORYZ</name>
<dbReference type="EnsemblPlants" id="LPERR07G07260.1">
    <property type="protein sequence ID" value="LPERR07G07260.1"/>
    <property type="gene ID" value="LPERR07G07260"/>
</dbReference>
<evidence type="ECO:0000256" key="1">
    <source>
        <dbReference type="ARBA" id="ARBA00009861"/>
    </source>
</evidence>
<protein>
    <submittedName>
        <fullName evidence="2">Uncharacterized protein</fullName>
    </submittedName>
</protein>
<proteinExistence type="inferred from homology"/>
<dbReference type="GO" id="GO:0050734">
    <property type="term" value="F:hydroxycinnamoyltransferase activity"/>
    <property type="evidence" value="ECO:0007669"/>
    <property type="project" value="UniProtKB-ARBA"/>
</dbReference>
<dbReference type="PANTHER" id="PTHR31147:SF61">
    <property type="entry name" value="ACYL TRANSFERASE 15"/>
    <property type="match status" value="1"/>
</dbReference>
<reference evidence="2" key="3">
    <citation type="submission" date="2015-04" db="UniProtKB">
        <authorList>
            <consortium name="EnsemblPlants"/>
        </authorList>
    </citation>
    <scope>IDENTIFICATION</scope>
</reference>
<sequence>MSTIVVSKSPSVVVRPSEAVTTAGNKSILSLLDKSLITLPTTVLYVFEDPLDEPVETIRRGLSQALAHYCPMAGRLAGHGDDVHVDCNGEGVRFASASANCTIEEIMSAIDDNRKKLMTPLLQELLLYPMERCGRADPLVLMQVTTFSCGGYIVGVTWNHGIADGFGIANFMQTVGELSRGLPTPSVVPVWCKYYDDDNSTSSHQQLVAASVQVPVLPPYMMAVHQVVFEVPVSDLDASSITIPASLINRIRRGGCTLFEAVTAVLWRCRTRTVMLDPETPTVLIFWANARKYMGLNDGYYGNCLAVQIAVEKSGVVADGCDIMDLVGIIRRAKEQIPELFKEKGDAGILQAVGELRGRLGYHNTFSVTSWRNIGLENVDFGSGTPSRVLASCRDFKLPACVVCPLNKGGQEGPCRVKSACVTPQHTDAFLQEIATL</sequence>
<dbReference type="InterPro" id="IPR050898">
    <property type="entry name" value="Plant_acyltransferase"/>
</dbReference>
<dbReference type="InterPro" id="IPR023213">
    <property type="entry name" value="CAT-like_dom_sf"/>
</dbReference>
<dbReference type="AlphaFoldDB" id="A0A0D9WX62"/>